<feature type="compositionally biased region" description="Basic and acidic residues" evidence="1">
    <location>
        <begin position="1"/>
        <end position="10"/>
    </location>
</feature>
<evidence type="ECO:0000256" key="1">
    <source>
        <dbReference type="SAM" id="MobiDB-lite"/>
    </source>
</evidence>
<evidence type="ECO:0000313" key="3">
    <source>
        <dbReference type="Proteomes" id="UP000660611"/>
    </source>
</evidence>
<sequence length="91" mass="9953">MQVDPERIDVVRAAALEDETEQPTQGRVTHLQRMERQRVRTVAGERRPDRMLAGSPAGSDPDRSPQDGPQVPSANASSAVFAPIEPSPPRK</sequence>
<comment type="caution">
    <text evidence="2">The sequence shown here is derived from an EMBL/GenBank/DDBJ whole genome shotgun (WGS) entry which is preliminary data.</text>
</comment>
<dbReference type="Proteomes" id="UP000660611">
    <property type="component" value="Unassembled WGS sequence"/>
</dbReference>
<evidence type="ECO:0000313" key="2">
    <source>
        <dbReference type="EMBL" id="GIG50727.1"/>
    </source>
</evidence>
<proteinExistence type="predicted"/>
<dbReference type="EMBL" id="BONQ01000138">
    <property type="protein sequence ID" value="GIG50727.1"/>
    <property type="molecule type" value="Genomic_DNA"/>
</dbReference>
<accession>A0A919UCU1</accession>
<keyword evidence="3" id="KW-1185">Reference proteome</keyword>
<protein>
    <submittedName>
        <fullName evidence="2">Uncharacterized protein</fullName>
    </submittedName>
</protein>
<name>A0A919UCU1_9ACTN</name>
<reference evidence="2" key="1">
    <citation type="submission" date="2021-01" db="EMBL/GenBank/DDBJ databases">
        <title>Whole genome shotgun sequence of Dactylosporangium siamense NBRC 106093.</title>
        <authorList>
            <person name="Komaki H."/>
            <person name="Tamura T."/>
        </authorList>
    </citation>
    <scope>NUCLEOTIDE SEQUENCE</scope>
    <source>
        <strain evidence="2">NBRC 106093</strain>
    </source>
</reference>
<gene>
    <name evidence="2" type="ORF">Dsi01nite_087680</name>
</gene>
<feature type="compositionally biased region" description="Basic and acidic residues" evidence="1">
    <location>
        <begin position="32"/>
        <end position="50"/>
    </location>
</feature>
<organism evidence="2 3">
    <name type="scientific">Dactylosporangium siamense</name>
    <dbReference type="NCBI Taxonomy" id="685454"/>
    <lineage>
        <taxon>Bacteria</taxon>
        <taxon>Bacillati</taxon>
        <taxon>Actinomycetota</taxon>
        <taxon>Actinomycetes</taxon>
        <taxon>Micromonosporales</taxon>
        <taxon>Micromonosporaceae</taxon>
        <taxon>Dactylosporangium</taxon>
    </lineage>
</organism>
<dbReference type="AlphaFoldDB" id="A0A919UCU1"/>
<feature type="region of interest" description="Disordered" evidence="1">
    <location>
        <begin position="1"/>
        <end position="91"/>
    </location>
</feature>